<evidence type="ECO:0000313" key="2">
    <source>
        <dbReference type="Proteomes" id="UP000317257"/>
    </source>
</evidence>
<reference evidence="2" key="1">
    <citation type="submission" date="2018-12" db="EMBL/GenBank/DDBJ databases">
        <title>The complete genome of Metarhizium rileyi, a key fungal pathogen of Lepidoptera.</title>
        <authorList>
            <person name="Binneck E."/>
            <person name="Lastra C.C.L."/>
            <person name="Sosa-Gomez D.R."/>
        </authorList>
    </citation>
    <scope>NUCLEOTIDE SEQUENCE [LARGE SCALE GENOMIC DNA]</scope>
    <source>
        <strain evidence="2">Cep018-CH2</strain>
    </source>
</reference>
<organism evidence="1 2">
    <name type="scientific">Metarhizium rileyi (strain RCEF 4871)</name>
    <name type="common">Nomuraea rileyi</name>
    <dbReference type="NCBI Taxonomy" id="1649241"/>
    <lineage>
        <taxon>Eukaryota</taxon>
        <taxon>Fungi</taxon>
        <taxon>Dikarya</taxon>
        <taxon>Ascomycota</taxon>
        <taxon>Pezizomycotina</taxon>
        <taxon>Sordariomycetes</taxon>
        <taxon>Hypocreomycetidae</taxon>
        <taxon>Hypocreales</taxon>
        <taxon>Clavicipitaceae</taxon>
        <taxon>Metarhizium</taxon>
    </lineage>
</organism>
<protein>
    <submittedName>
        <fullName evidence="1">Uncharacterized protein</fullName>
    </submittedName>
</protein>
<gene>
    <name evidence="1" type="ORF">ED733_006782</name>
</gene>
<dbReference type="EMBL" id="SBHS01000004">
    <property type="protein sequence ID" value="TWU76906.1"/>
    <property type="molecule type" value="Genomic_DNA"/>
</dbReference>
<comment type="caution">
    <text evidence="1">The sequence shown here is derived from an EMBL/GenBank/DDBJ whole genome shotgun (WGS) entry which is preliminary data.</text>
</comment>
<proteinExistence type="predicted"/>
<name>A0A5C6GL52_METRR</name>
<sequence>MASVIMCLPMQHIDVEKLRRFLTTHEDFKDWHEILEVNEKDIIILVYREMRPGEVSSVLRDDIDQEQRMQCLGRSSSLEVLTRAQSYGHSNIKL</sequence>
<evidence type="ECO:0000313" key="1">
    <source>
        <dbReference type="EMBL" id="TWU76906.1"/>
    </source>
</evidence>
<dbReference type="AlphaFoldDB" id="A0A5C6GL52"/>
<accession>A0A5C6GL52</accession>
<dbReference type="Proteomes" id="UP000317257">
    <property type="component" value="Unassembled WGS sequence"/>
</dbReference>